<evidence type="ECO:0000256" key="1">
    <source>
        <dbReference type="SAM" id="MobiDB-lite"/>
    </source>
</evidence>
<protein>
    <submittedName>
        <fullName evidence="2">Uncharacterized protein</fullName>
    </submittedName>
</protein>
<sequence length="126" mass="14101">MHADGRGSHAEVSAALRHPGTPENRHLFSGLLCTIDLASDPVGVHDGPLEFAPPRVDFLLPHGNWTSPPPRRTADPAHTPYADWLRAVFDRWYGQRRQETEVRLFQEIMNLLLGAPAAVRPWAPVR</sequence>
<accession>A0ABY4KY39</accession>
<proteinExistence type="predicted"/>
<feature type="region of interest" description="Disordered" evidence="1">
    <location>
        <begin position="1"/>
        <end position="21"/>
    </location>
</feature>
<dbReference type="EMBL" id="CP051627">
    <property type="protein sequence ID" value="UPT20326.1"/>
    <property type="molecule type" value="Genomic_DNA"/>
</dbReference>
<gene>
    <name evidence="2" type="ORF">FOF52_04570</name>
</gene>
<evidence type="ECO:0000313" key="2">
    <source>
        <dbReference type="EMBL" id="UPT20326.1"/>
    </source>
</evidence>
<name>A0ABY4KY39_THEAE</name>
<dbReference type="Proteomes" id="UP000832041">
    <property type="component" value="Chromosome"/>
</dbReference>
<keyword evidence="3" id="KW-1185">Reference proteome</keyword>
<reference evidence="2 3" key="1">
    <citation type="submission" date="2020-04" db="EMBL/GenBank/DDBJ databases">
        <title>Thermobifida alba genome sequencing and assembly.</title>
        <authorList>
            <person name="Luzics S."/>
            <person name="Horvath B."/>
            <person name="Nagy I."/>
            <person name="Toth A."/>
            <person name="Nagy I."/>
            <person name="Kukolya J."/>
        </authorList>
    </citation>
    <scope>NUCLEOTIDE SEQUENCE [LARGE SCALE GENOMIC DNA]</scope>
    <source>
        <strain evidence="2 3">DSM 43795</strain>
    </source>
</reference>
<evidence type="ECO:0000313" key="3">
    <source>
        <dbReference type="Proteomes" id="UP000832041"/>
    </source>
</evidence>
<dbReference type="RefSeq" id="WP_248592582.1">
    <property type="nucleotide sequence ID" value="NZ_BAABEB010000012.1"/>
</dbReference>
<organism evidence="2 3">
    <name type="scientific">Thermobifida alba</name>
    <name type="common">Thermomonospora alba</name>
    <dbReference type="NCBI Taxonomy" id="53522"/>
    <lineage>
        <taxon>Bacteria</taxon>
        <taxon>Bacillati</taxon>
        <taxon>Actinomycetota</taxon>
        <taxon>Actinomycetes</taxon>
        <taxon>Streptosporangiales</taxon>
        <taxon>Nocardiopsidaceae</taxon>
        <taxon>Thermobifida</taxon>
    </lineage>
</organism>